<protein>
    <submittedName>
        <fullName evidence="1">15416_t:CDS:1</fullName>
    </submittedName>
</protein>
<dbReference type="EMBL" id="CAJVPU010007912">
    <property type="protein sequence ID" value="CAG8578252.1"/>
    <property type="molecule type" value="Genomic_DNA"/>
</dbReference>
<accession>A0ACA9MD08</accession>
<evidence type="ECO:0000313" key="2">
    <source>
        <dbReference type="Proteomes" id="UP000789702"/>
    </source>
</evidence>
<keyword evidence="2" id="KW-1185">Reference proteome</keyword>
<feature type="non-terminal residue" evidence="1">
    <location>
        <position position="1"/>
    </location>
</feature>
<comment type="caution">
    <text evidence="1">The sequence shown here is derived from an EMBL/GenBank/DDBJ whole genome shotgun (WGS) entry which is preliminary data.</text>
</comment>
<name>A0ACA9MD08_9GLOM</name>
<evidence type="ECO:0000313" key="1">
    <source>
        <dbReference type="EMBL" id="CAG8578252.1"/>
    </source>
</evidence>
<proteinExistence type="predicted"/>
<organism evidence="1 2">
    <name type="scientific">Dentiscutata heterogama</name>
    <dbReference type="NCBI Taxonomy" id="1316150"/>
    <lineage>
        <taxon>Eukaryota</taxon>
        <taxon>Fungi</taxon>
        <taxon>Fungi incertae sedis</taxon>
        <taxon>Mucoromycota</taxon>
        <taxon>Glomeromycotina</taxon>
        <taxon>Glomeromycetes</taxon>
        <taxon>Diversisporales</taxon>
        <taxon>Gigasporaceae</taxon>
        <taxon>Dentiscutata</taxon>
    </lineage>
</organism>
<sequence length="53" mass="6246">IDIYHLHNQDQQLATLFEELNINEILREVLEYVELKDIDSIFTNNDLSILVTS</sequence>
<gene>
    <name evidence="1" type="ORF">DHETER_LOCUS6357</name>
</gene>
<reference evidence="1" key="1">
    <citation type="submission" date="2021-06" db="EMBL/GenBank/DDBJ databases">
        <authorList>
            <person name="Kallberg Y."/>
            <person name="Tangrot J."/>
            <person name="Rosling A."/>
        </authorList>
    </citation>
    <scope>NUCLEOTIDE SEQUENCE</scope>
    <source>
        <strain evidence="1">IL203A</strain>
    </source>
</reference>
<dbReference type="Proteomes" id="UP000789702">
    <property type="component" value="Unassembled WGS sequence"/>
</dbReference>